<dbReference type="SMART" id="SM00382">
    <property type="entry name" value="AAA"/>
    <property type="match status" value="1"/>
</dbReference>
<dbReference type="Proteomes" id="UP000608579">
    <property type="component" value="Unassembled WGS sequence"/>
</dbReference>
<organism evidence="4 5">
    <name type="scientific">Caldiarchaeum subterraneum</name>
    <dbReference type="NCBI Taxonomy" id="311458"/>
    <lineage>
        <taxon>Archaea</taxon>
        <taxon>Nitrososphaerota</taxon>
        <taxon>Candidatus Caldarchaeales</taxon>
        <taxon>Candidatus Caldarchaeaceae</taxon>
        <taxon>Candidatus Caldarchaeum</taxon>
    </lineage>
</organism>
<dbReference type="AlphaFoldDB" id="A0A832ZZY4"/>
<protein>
    <submittedName>
        <fullName evidence="4">KaiC domain-containing protein</fullName>
    </submittedName>
</protein>
<dbReference type="SUPFAM" id="SSF52540">
    <property type="entry name" value="P-loop containing nucleoside triphosphate hydrolases"/>
    <property type="match status" value="1"/>
</dbReference>
<dbReference type="PANTHER" id="PTHR43637">
    <property type="entry name" value="UPF0273 PROTEIN TM_0370"/>
    <property type="match status" value="1"/>
</dbReference>
<dbReference type="GO" id="GO:0005524">
    <property type="term" value="F:ATP binding"/>
    <property type="evidence" value="ECO:0007669"/>
    <property type="project" value="UniProtKB-KW"/>
</dbReference>
<dbReference type="InterPro" id="IPR014774">
    <property type="entry name" value="KaiC-like_dom"/>
</dbReference>
<feature type="domain" description="KaiC" evidence="3">
    <location>
        <begin position="7"/>
        <end position="247"/>
    </location>
</feature>
<dbReference type="CDD" id="cd01124">
    <property type="entry name" value="KaiC-like"/>
    <property type="match status" value="1"/>
</dbReference>
<evidence type="ECO:0000256" key="2">
    <source>
        <dbReference type="ARBA" id="ARBA00022840"/>
    </source>
</evidence>
<dbReference type="InterPro" id="IPR003593">
    <property type="entry name" value="AAA+_ATPase"/>
</dbReference>
<evidence type="ECO:0000313" key="4">
    <source>
        <dbReference type="EMBL" id="HIQ30466.1"/>
    </source>
</evidence>
<accession>A0A832ZZY4</accession>
<evidence type="ECO:0000256" key="1">
    <source>
        <dbReference type="ARBA" id="ARBA00022741"/>
    </source>
</evidence>
<dbReference type="PRINTS" id="PR01874">
    <property type="entry name" value="DNAREPAIRADA"/>
</dbReference>
<dbReference type="EMBL" id="DQVM01000157">
    <property type="protein sequence ID" value="HIQ30466.1"/>
    <property type="molecule type" value="Genomic_DNA"/>
</dbReference>
<gene>
    <name evidence="4" type="ORF">EYH45_07905</name>
</gene>
<comment type="caution">
    <text evidence="4">The sequence shown here is derived from an EMBL/GenBank/DDBJ whole genome shotgun (WGS) entry which is preliminary data.</text>
</comment>
<proteinExistence type="predicted"/>
<reference evidence="4" key="1">
    <citation type="journal article" date="2020" name="ISME J.">
        <title>Gammaproteobacteria mediating utilization of methyl-, sulfur- and petroleum organic compounds in deep ocean hydrothermal plumes.</title>
        <authorList>
            <person name="Zhou Z."/>
            <person name="Liu Y."/>
            <person name="Pan J."/>
            <person name="Cron B.R."/>
            <person name="Toner B.M."/>
            <person name="Anantharaman K."/>
            <person name="Breier J.A."/>
            <person name="Dick G.J."/>
            <person name="Li M."/>
        </authorList>
    </citation>
    <scope>NUCLEOTIDE SEQUENCE</scope>
    <source>
        <strain evidence="4">SZUA-1515</strain>
    </source>
</reference>
<name>A0A832ZZY4_CALS0</name>
<keyword evidence="2" id="KW-0067">ATP-binding</keyword>
<dbReference type="NCBIfam" id="TIGR03881">
    <property type="entry name" value="KaiC_arch_4"/>
    <property type="match status" value="1"/>
</dbReference>
<dbReference type="InterPro" id="IPR027417">
    <property type="entry name" value="P-loop_NTPase"/>
</dbReference>
<dbReference type="PANTHER" id="PTHR43637:SF2">
    <property type="entry name" value="PROTEIN GVPD 1"/>
    <property type="match status" value="1"/>
</dbReference>
<evidence type="ECO:0000313" key="5">
    <source>
        <dbReference type="Proteomes" id="UP000608579"/>
    </source>
</evidence>
<sequence length="266" mass="30106">MEMPHVERLSTGVDGVDKLLEGGIPRGFLTAVTGEPGCGKTIFSIHFIGKGIEEGDKCIYVTTEESKESILNQAAQFNIDFQTAIEEKALILIDALMGREDRWSLQTLDLEALIGKIIEAKKELGYGRSRIVIDSLSAFWLDKPAMARRYSYYVKKILSKWDFTVVATSQYAITTSDAFGFGIEHIADGVIRFRRAIRNGYLRRYIIIEKMRQTNHSTRVHEITIQHGKGIVVKDVAEESREDFTLPPKVVRRIVEAKRRSEEALP</sequence>
<dbReference type="Pfam" id="PF06745">
    <property type="entry name" value="ATPase"/>
    <property type="match status" value="1"/>
</dbReference>
<keyword evidence="1" id="KW-0547">Nucleotide-binding</keyword>
<evidence type="ECO:0000259" key="3">
    <source>
        <dbReference type="PROSITE" id="PS51146"/>
    </source>
</evidence>
<dbReference type="Gene3D" id="3.40.50.300">
    <property type="entry name" value="P-loop containing nucleotide triphosphate hydrolases"/>
    <property type="match status" value="1"/>
</dbReference>
<dbReference type="PROSITE" id="PS51146">
    <property type="entry name" value="KAIC"/>
    <property type="match status" value="1"/>
</dbReference>
<dbReference type="InterPro" id="IPR022443">
    <property type="entry name" value="KaiC-rel"/>
</dbReference>
<dbReference type="InterPro" id="IPR010624">
    <property type="entry name" value="KaiC_dom"/>
</dbReference>